<dbReference type="Proteomes" id="UP000243338">
    <property type="component" value="Unassembled WGS sequence"/>
</dbReference>
<dbReference type="InterPro" id="IPR005467">
    <property type="entry name" value="His_kinase_dom"/>
</dbReference>
<dbReference type="GO" id="GO:0005886">
    <property type="term" value="C:plasma membrane"/>
    <property type="evidence" value="ECO:0007669"/>
    <property type="project" value="TreeGrafter"/>
</dbReference>
<dbReference type="SMART" id="SM00065">
    <property type="entry name" value="GAF"/>
    <property type="match status" value="1"/>
</dbReference>
<evidence type="ECO:0000256" key="7">
    <source>
        <dbReference type="ARBA" id="ARBA00023136"/>
    </source>
</evidence>
<dbReference type="InterPro" id="IPR036097">
    <property type="entry name" value="HisK_dim/P_sf"/>
</dbReference>
<dbReference type="InterPro" id="IPR000014">
    <property type="entry name" value="PAS"/>
</dbReference>
<dbReference type="AlphaFoldDB" id="A0A1I0B6T6"/>
<evidence type="ECO:0000256" key="6">
    <source>
        <dbReference type="ARBA" id="ARBA00023012"/>
    </source>
</evidence>
<evidence type="ECO:0000256" key="1">
    <source>
        <dbReference type="ARBA" id="ARBA00000085"/>
    </source>
</evidence>
<dbReference type="STRING" id="1353158.SAMN04488587_1975"/>
<dbReference type="Gene3D" id="3.30.450.20">
    <property type="entry name" value="PAS domain"/>
    <property type="match status" value="2"/>
</dbReference>
<dbReference type="PANTHER" id="PTHR43047">
    <property type="entry name" value="TWO-COMPONENT HISTIDINE PROTEIN KINASE"/>
    <property type="match status" value="1"/>
</dbReference>
<dbReference type="PROSITE" id="PS50112">
    <property type="entry name" value="PAS"/>
    <property type="match status" value="2"/>
</dbReference>
<keyword evidence="3" id="KW-0597">Phosphoprotein</keyword>
<dbReference type="GO" id="GO:0009927">
    <property type="term" value="F:histidine phosphotransfer kinase activity"/>
    <property type="evidence" value="ECO:0007669"/>
    <property type="project" value="TreeGrafter"/>
</dbReference>
<keyword evidence="13" id="KW-1185">Reference proteome</keyword>
<accession>A0A1I0B6T6</accession>
<evidence type="ECO:0000259" key="11">
    <source>
        <dbReference type="PROSITE" id="PS50113"/>
    </source>
</evidence>
<feature type="domain" description="PAS" evidence="10">
    <location>
        <begin position="178"/>
        <end position="242"/>
    </location>
</feature>
<dbReference type="InterPro" id="IPR013767">
    <property type="entry name" value="PAS_fold"/>
</dbReference>
<feature type="domain" description="PAC" evidence="11">
    <location>
        <begin position="124"/>
        <end position="177"/>
    </location>
</feature>
<feature type="domain" description="PAS" evidence="10">
    <location>
        <begin position="55"/>
        <end position="121"/>
    </location>
</feature>
<protein>
    <recommendedName>
        <fullName evidence="2">histidine kinase</fullName>
        <ecNumber evidence="2">2.7.13.3</ecNumber>
    </recommendedName>
</protein>
<dbReference type="GO" id="GO:0000155">
    <property type="term" value="F:phosphorelay sensor kinase activity"/>
    <property type="evidence" value="ECO:0007669"/>
    <property type="project" value="InterPro"/>
</dbReference>
<dbReference type="CDD" id="cd00130">
    <property type="entry name" value="PAS"/>
    <property type="match status" value="1"/>
</dbReference>
<dbReference type="SMART" id="SM00091">
    <property type="entry name" value="PAS"/>
    <property type="match status" value="2"/>
</dbReference>
<keyword evidence="8" id="KW-0175">Coiled coil</keyword>
<keyword evidence="4" id="KW-0808">Transferase</keyword>
<dbReference type="InterPro" id="IPR003661">
    <property type="entry name" value="HisK_dim/P_dom"/>
</dbReference>
<reference evidence="13" key="1">
    <citation type="submission" date="2016-10" db="EMBL/GenBank/DDBJ databases">
        <authorList>
            <person name="Varghese N."/>
            <person name="Submissions S."/>
        </authorList>
    </citation>
    <scope>NUCLEOTIDE SEQUENCE [LARGE SCALE GENOMIC DNA]</scope>
    <source>
        <strain evidence="13">SLH 33</strain>
    </source>
</reference>
<dbReference type="Gene3D" id="1.10.287.130">
    <property type="match status" value="1"/>
</dbReference>
<dbReference type="InterPro" id="IPR003594">
    <property type="entry name" value="HATPase_dom"/>
</dbReference>
<feature type="domain" description="Histidine kinase" evidence="9">
    <location>
        <begin position="502"/>
        <end position="719"/>
    </location>
</feature>
<evidence type="ECO:0000256" key="2">
    <source>
        <dbReference type="ARBA" id="ARBA00012438"/>
    </source>
</evidence>
<dbReference type="RefSeq" id="WP_091690426.1">
    <property type="nucleotide sequence ID" value="NZ_CAAGSJ010000007.1"/>
</dbReference>
<dbReference type="FunFam" id="3.30.565.10:FF:000006">
    <property type="entry name" value="Sensor histidine kinase WalK"/>
    <property type="match status" value="1"/>
</dbReference>
<dbReference type="Gene3D" id="3.30.565.10">
    <property type="entry name" value="Histidine kinase-like ATPase, C-terminal domain"/>
    <property type="match status" value="1"/>
</dbReference>
<dbReference type="Gene3D" id="3.30.450.40">
    <property type="match status" value="1"/>
</dbReference>
<dbReference type="FunFam" id="1.10.287.130:FF:000001">
    <property type="entry name" value="Two-component sensor histidine kinase"/>
    <property type="match status" value="1"/>
</dbReference>
<dbReference type="Pfam" id="PF13185">
    <property type="entry name" value="GAF_2"/>
    <property type="match status" value="1"/>
</dbReference>
<dbReference type="CDD" id="cd00082">
    <property type="entry name" value="HisKA"/>
    <property type="match status" value="1"/>
</dbReference>
<evidence type="ECO:0000313" key="13">
    <source>
        <dbReference type="Proteomes" id="UP000243338"/>
    </source>
</evidence>
<dbReference type="PANTHER" id="PTHR43047:SF72">
    <property type="entry name" value="OSMOSENSING HISTIDINE PROTEIN KINASE SLN1"/>
    <property type="match status" value="1"/>
</dbReference>
<dbReference type="EC" id="2.7.13.3" evidence="2"/>
<dbReference type="SMART" id="SM00387">
    <property type="entry name" value="HATPase_c"/>
    <property type="match status" value="1"/>
</dbReference>
<dbReference type="CDD" id="cd16922">
    <property type="entry name" value="HATPase_EvgS-ArcB-TorS-like"/>
    <property type="match status" value="1"/>
</dbReference>
<feature type="domain" description="PAC" evidence="11">
    <location>
        <begin position="247"/>
        <end position="300"/>
    </location>
</feature>
<evidence type="ECO:0000256" key="8">
    <source>
        <dbReference type="SAM" id="Coils"/>
    </source>
</evidence>
<dbReference type="SUPFAM" id="SSF55785">
    <property type="entry name" value="PYP-like sensor domain (PAS domain)"/>
    <property type="match status" value="2"/>
</dbReference>
<keyword evidence="7" id="KW-0472">Membrane</keyword>
<evidence type="ECO:0000313" key="12">
    <source>
        <dbReference type="EMBL" id="SET01868.1"/>
    </source>
</evidence>
<keyword evidence="6" id="KW-0902">Two-component regulatory system</keyword>
<dbReference type="InterPro" id="IPR000700">
    <property type="entry name" value="PAS-assoc_C"/>
</dbReference>
<dbReference type="Pfam" id="PF00989">
    <property type="entry name" value="PAS"/>
    <property type="match status" value="2"/>
</dbReference>
<dbReference type="SUPFAM" id="SSF55781">
    <property type="entry name" value="GAF domain-like"/>
    <property type="match status" value="1"/>
</dbReference>
<sequence length="719" mass="82034">MTILNTITLKPNIELVFNYRFSFSRIINDSYSTGGIGISEDIIKNEGAEELFNDSEKNYRLIFENSPLGIFHFDHIGMITHCNDKFLEIISASRKDIIGFNMVTSIRDERMRYAVKAVLSRKPGHYEGKYCTVISGKLIFIKADYNPNISEEGTLLGGIGIFEDISERKMAEEALKESEKKYRMIFENSPLGIFHFDQNGMITHCNEKFLEIIAASRKDIIGFNMVTSIRDKEMKNAVKTVLSGKPGHYENVYQSIISGRVTPIKAEYSPNISEDGTLLGGIGIFEDITRRKEAEDAWKLDEYRLETLLQLNQMTDRSMQEIVDFAREESVRLTQSKVGYIAFVNEDEAILTMHSWSKTAMLECKIRDKPIVYTLKSTGLWGEALRQRNPIVTNDYNAPNPLKKGYPKDHVKLTRHMNIPVFDGEKIVAVAGVGNKDEDYDESDVRQLTLLMEGMWRIIQRKQSEEALQKYANELSKVNKELEKANEELKSLDVMKNEFLSNISHELKTPLVSIKGYGELVFDGTLGSLNEQQRKAVNVVLRNSERLRRLIESLLFISGLESITIQYQIEKVRIAEIIDDVVNDVNLQIKEKYLKIEKCVPDNLTLIDGDKTRLSDMLTNLIDNAIKFTPSGGIIVLKAYEEEKYLHIELKDTGIGIPKELIPNLFQRFYQIDASIKRRYGGTGVGLYICKSIVEAHKGDIWIESEEGKGTTVHIRLPR</sequence>
<dbReference type="Pfam" id="PF02518">
    <property type="entry name" value="HATPase_c"/>
    <property type="match status" value="1"/>
</dbReference>
<dbReference type="InterPro" id="IPR029016">
    <property type="entry name" value="GAF-like_dom_sf"/>
</dbReference>
<evidence type="ECO:0000256" key="3">
    <source>
        <dbReference type="ARBA" id="ARBA00022553"/>
    </source>
</evidence>
<dbReference type="InterPro" id="IPR003018">
    <property type="entry name" value="GAF"/>
</dbReference>
<evidence type="ECO:0000259" key="9">
    <source>
        <dbReference type="PROSITE" id="PS50109"/>
    </source>
</evidence>
<dbReference type="InterPro" id="IPR004358">
    <property type="entry name" value="Sig_transdc_His_kin-like_C"/>
</dbReference>
<dbReference type="SUPFAM" id="SSF55874">
    <property type="entry name" value="ATPase domain of HSP90 chaperone/DNA topoisomerase II/histidine kinase"/>
    <property type="match status" value="1"/>
</dbReference>
<evidence type="ECO:0000256" key="4">
    <source>
        <dbReference type="ARBA" id="ARBA00022679"/>
    </source>
</evidence>
<dbReference type="InterPro" id="IPR035965">
    <property type="entry name" value="PAS-like_dom_sf"/>
</dbReference>
<evidence type="ECO:0000256" key="5">
    <source>
        <dbReference type="ARBA" id="ARBA00022777"/>
    </source>
</evidence>
<dbReference type="SMART" id="SM00388">
    <property type="entry name" value="HisKA"/>
    <property type="match status" value="1"/>
</dbReference>
<organism evidence="12 13">
    <name type="scientific">Methanococcoides vulcani</name>
    <dbReference type="NCBI Taxonomy" id="1353158"/>
    <lineage>
        <taxon>Archaea</taxon>
        <taxon>Methanobacteriati</taxon>
        <taxon>Methanobacteriota</taxon>
        <taxon>Stenosarchaea group</taxon>
        <taxon>Methanomicrobia</taxon>
        <taxon>Methanosarcinales</taxon>
        <taxon>Methanosarcinaceae</taxon>
        <taxon>Methanococcoides</taxon>
    </lineage>
</organism>
<feature type="coiled-coil region" evidence="8">
    <location>
        <begin position="461"/>
        <end position="502"/>
    </location>
</feature>
<comment type="catalytic activity">
    <reaction evidence="1">
        <text>ATP + protein L-histidine = ADP + protein N-phospho-L-histidine.</text>
        <dbReference type="EC" id="2.7.13.3"/>
    </reaction>
</comment>
<dbReference type="SUPFAM" id="SSF47384">
    <property type="entry name" value="Homodimeric domain of signal transducing histidine kinase"/>
    <property type="match status" value="1"/>
</dbReference>
<proteinExistence type="predicted"/>
<dbReference type="PROSITE" id="PS50109">
    <property type="entry name" value="HIS_KIN"/>
    <property type="match status" value="1"/>
</dbReference>
<keyword evidence="5" id="KW-0418">Kinase</keyword>
<dbReference type="InterPro" id="IPR036890">
    <property type="entry name" value="HATPase_C_sf"/>
</dbReference>
<evidence type="ECO:0000259" key="10">
    <source>
        <dbReference type="PROSITE" id="PS50112"/>
    </source>
</evidence>
<dbReference type="EMBL" id="FOHQ01000006">
    <property type="protein sequence ID" value="SET01868.1"/>
    <property type="molecule type" value="Genomic_DNA"/>
</dbReference>
<dbReference type="Pfam" id="PF00512">
    <property type="entry name" value="HisKA"/>
    <property type="match status" value="1"/>
</dbReference>
<dbReference type="PROSITE" id="PS50113">
    <property type="entry name" value="PAC"/>
    <property type="match status" value="2"/>
</dbReference>
<dbReference type="NCBIfam" id="TIGR00229">
    <property type="entry name" value="sensory_box"/>
    <property type="match status" value="2"/>
</dbReference>
<dbReference type="PRINTS" id="PR00344">
    <property type="entry name" value="BCTRLSENSOR"/>
</dbReference>
<name>A0A1I0B6T6_9EURY</name>
<gene>
    <name evidence="12" type="ORF">SAMN04488587_1975</name>
</gene>